<reference evidence="1 2" key="1">
    <citation type="submission" date="2019-05" db="EMBL/GenBank/DDBJ databases">
        <title>Another draft genome of Portunus trituberculatus and its Hox gene families provides insights of decapod evolution.</title>
        <authorList>
            <person name="Jeong J.-H."/>
            <person name="Song I."/>
            <person name="Kim S."/>
            <person name="Choi T."/>
            <person name="Kim D."/>
            <person name="Ryu S."/>
            <person name="Kim W."/>
        </authorList>
    </citation>
    <scope>NUCLEOTIDE SEQUENCE [LARGE SCALE GENOMIC DNA]</scope>
    <source>
        <tissue evidence="1">Muscle</tissue>
    </source>
</reference>
<dbReference type="EMBL" id="VSRR010092155">
    <property type="protein sequence ID" value="MPC92687.1"/>
    <property type="molecule type" value="Genomic_DNA"/>
</dbReference>
<organism evidence="1 2">
    <name type="scientific">Portunus trituberculatus</name>
    <name type="common">Swimming crab</name>
    <name type="synonym">Neptunus trituberculatus</name>
    <dbReference type="NCBI Taxonomy" id="210409"/>
    <lineage>
        <taxon>Eukaryota</taxon>
        <taxon>Metazoa</taxon>
        <taxon>Ecdysozoa</taxon>
        <taxon>Arthropoda</taxon>
        <taxon>Crustacea</taxon>
        <taxon>Multicrustacea</taxon>
        <taxon>Malacostraca</taxon>
        <taxon>Eumalacostraca</taxon>
        <taxon>Eucarida</taxon>
        <taxon>Decapoda</taxon>
        <taxon>Pleocyemata</taxon>
        <taxon>Brachyura</taxon>
        <taxon>Eubrachyura</taxon>
        <taxon>Portunoidea</taxon>
        <taxon>Portunidae</taxon>
        <taxon>Portuninae</taxon>
        <taxon>Portunus</taxon>
    </lineage>
</organism>
<dbReference type="Proteomes" id="UP000324222">
    <property type="component" value="Unassembled WGS sequence"/>
</dbReference>
<accession>A0A5B7JHF5</accession>
<sequence length="211" mass="23525">MSYSYELWKKRILRKSEMERRDRVKVWRTWRWRGREREGRGGREGTGGPLSCFIRPIFPTSPSLFTASVRATPHSYPSPDASLSLPPQDLCVWTASAPTGVARKEASGVRDKVVRSRSHSEALEHGPLLADYLHPEGCRLGSFFVFLPLCVADDYNVAFSSQHRSCPSVSVRLCRSFYSGGRLESTGKAGLDIWMFACLPLSVCLSVGLPG</sequence>
<dbReference type="AlphaFoldDB" id="A0A5B7JHF5"/>
<name>A0A5B7JHF5_PORTR</name>
<gene>
    <name evidence="1" type="ORF">E2C01_087791</name>
</gene>
<protein>
    <submittedName>
        <fullName evidence="1">Uncharacterized protein</fullName>
    </submittedName>
</protein>
<evidence type="ECO:0000313" key="2">
    <source>
        <dbReference type="Proteomes" id="UP000324222"/>
    </source>
</evidence>
<comment type="caution">
    <text evidence="1">The sequence shown here is derived from an EMBL/GenBank/DDBJ whole genome shotgun (WGS) entry which is preliminary data.</text>
</comment>
<proteinExistence type="predicted"/>
<evidence type="ECO:0000313" key="1">
    <source>
        <dbReference type="EMBL" id="MPC92687.1"/>
    </source>
</evidence>
<keyword evidence="2" id="KW-1185">Reference proteome</keyword>